<dbReference type="PANTHER" id="PTHR42759">
    <property type="entry name" value="MOXR FAMILY PROTEIN"/>
    <property type="match status" value="1"/>
</dbReference>
<evidence type="ECO:0000256" key="2">
    <source>
        <dbReference type="ARBA" id="ARBA00022840"/>
    </source>
</evidence>
<name>A0A2V3DVF6_9MICC</name>
<feature type="domain" description="ChlI/MoxR AAA lid" evidence="5">
    <location>
        <begin position="256"/>
        <end position="328"/>
    </location>
</feature>
<dbReference type="Gene3D" id="3.40.50.300">
    <property type="entry name" value="P-loop containing nucleotide triphosphate hydrolases"/>
    <property type="match status" value="1"/>
</dbReference>
<protein>
    <submittedName>
        <fullName evidence="6">ATPase</fullName>
    </submittedName>
</protein>
<dbReference type="InterPro" id="IPR011703">
    <property type="entry name" value="ATPase_AAA-3"/>
</dbReference>
<dbReference type="GO" id="GO:0005524">
    <property type="term" value="F:ATP binding"/>
    <property type="evidence" value="ECO:0007669"/>
    <property type="project" value="UniProtKB-KW"/>
</dbReference>
<dbReference type="Proteomes" id="UP000246303">
    <property type="component" value="Unassembled WGS sequence"/>
</dbReference>
<dbReference type="EMBL" id="QHLZ01000001">
    <property type="protein sequence ID" value="PXA69348.1"/>
    <property type="molecule type" value="Genomic_DNA"/>
</dbReference>
<dbReference type="Pfam" id="PF07726">
    <property type="entry name" value="AAA_3"/>
    <property type="match status" value="1"/>
</dbReference>
<evidence type="ECO:0000256" key="1">
    <source>
        <dbReference type="ARBA" id="ARBA00022741"/>
    </source>
</evidence>
<comment type="similarity">
    <text evidence="3">Belongs to the MoxR family.</text>
</comment>
<dbReference type="SUPFAM" id="SSF52540">
    <property type="entry name" value="P-loop containing nucleoside triphosphate hydrolases"/>
    <property type="match status" value="1"/>
</dbReference>
<keyword evidence="1" id="KW-0547">Nucleotide-binding</keyword>
<evidence type="ECO:0000259" key="4">
    <source>
        <dbReference type="Pfam" id="PF07726"/>
    </source>
</evidence>
<keyword evidence="7" id="KW-1185">Reference proteome</keyword>
<dbReference type="Gene3D" id="1.10.8.80">
    <property type="entry name" value="Magnesium chelatase subunit I, C-Terminal domain"/>
    <property type="match status" value="1"/>
</dbReference>
<evidence type="ECO:0000256" key="3">
    <source>
        <dbReference type="ARBA" id="ARBA00061607"/>
    </source>
</evidence>
<gene>
    <name evidence="6" type="ORF">CVS29_01920</name>
</gene>
<evidence type="ECO:0000313" key="6">
    <source>
        <dbReference type="EMBL" id="PXA69348.1"/>
    </source>
</evidence>
<dbReference type="InterPro" id="IPR050764">
    <property type="entry name" value="CbbQ/NirQ/NorQ/GpvN"/>
</dbReference>
<reference evidence="6 7" key="1">
    <citation type="submission" date="2018-05" db="EMBL/GenBank/DDBJ databases">
        <title>Genetic diversity of glacier-inhabiting Cryobacterium bacteria in China and description of Cryobacterium mengkeensis sp. nov. and Arthrobacter glacialis sp. nov.</title>
        <authorList>
            <person name="Liu Q."/>
            <person name="Xin Y.-H."/>
        </authorList>
    </citation>
    <scope>NUCLEOTIDE SEQUENCE [LARGE SCALE GENOMIC DNA]</scope>
    <source>
        <strain evidence="6 7">GP3</strain>
    </source>
</reference>
<dbReference type="CDD" id="cd00009">
    <property type="entry name" value="AAA"/>
    <property type="match status" value="1"/>
</dbReference>
<comment type="caution">
    <text evidence="6">The sequence shown here is derived from an EMBL/GenBank/DDBJ whole genome shotgun (WGS) entry which is preliminary data.</text>
</comment>
<evidence type="ECO:0000259" key="5">
    <source>
        <dbReference type="Pfam" id="PF17863"/>
    </source>
</evidence>
<dbReference type="GO" id="GO:0016887">
    <property type="term" value="F:ATP hydrolysis activity"/>
    <property type="evidence" value="ECO:0007669"/>
    <property type="project" value="InterPro"/>
</dbReference>
<feature type="domain" description="ATPase AAA-3" evidence="4">
    <location>
        <begin position="64"/>
        <end position="193"/>
    </location>
</feature>
<dbReference type="PIRSF" id="PIRSF002849">
    <property type="entry name" value="AAA_ATPase_chaperone_MoxR_prd"/>
    <property type="match status" value="1"/>
</dbReference>
<accession>A0A2V3DVF6</accession>
<dbReference type="PANTHER" id="PTHR42759:SF5">
    <property type="entry name" value="METHANOL DEHYDROGENASE REGULATOR"/>
    <property type="match status" value="1"/>
</dbReference>
<sequence length="350" mass="36952">MHLQETLLAADVAGAMNPQASELAMAPEHFSELSQNIMAVMNTVVDGKEDAVRLALTVLLAGGHLLLEDVPGVGKTLLAKTLARTLDCSVNRIQFTPDLLPSDITGVSIFNQSSQAFEFRPGPIFANIVIGDEINRASAKTQSALLESMAERQVSVDGTTYPLSGPFMVVATQNPIEMAGTYPLPEAQRDRFMARISLGYPHPGAEMAMLETHQSFNPLDAVRPVATAAQVGAMTATVAAIYVSPAVRAYIVALGQATRSSPELRLGASPRALLQLLRAGKSAAALASRGFVLPDDIRALAEPVLAHRLLVERSAASQGSTPASVITKILAEVAVPGEQDGRAGQDARSR</sequence>
<dbReference type="InterPro" id="IPR041628">
    <property type="entry name" value="ChlI/MoxR_AAA_lid"/>
</dbReference>
<dbReference type="FunFam" id="3.40.50.300:FF:000640">
    <property type="entry name" value="MoxR family ATPase"/>
    <property type="match status" value="1"/>
</dbReference>
<dbReference type="InterPro" id="IPR027417">
    <property type="entry name" value="P-loop_NTPase"/>
</dbReference>
<organism evidence="6 7">
    <name type="scientific">Arthrobacter psychrochitiniphilus</name>
    <dbReference type="NCBI Taxonomy" id="291045"/>
    <lineage>
        <taxon>Bacteria</taxon>
        <taxon>Bacillati</taxon>
        <taxon>Actinomycetota</taxon>
        <taxon>Actinomycetes</taxon>
        <taxon>Micrococcales</taxon>
        <taxon>Micrococcaceae</taxon>
        <taxon>Arthrobacter</taxon>
    </lineage>
</organism>
<evidence type="ECO:0000313" key="7">
    <source>
        <dbReference type="Proteomes" id="UP000246303"/>
    </source>
</evidence>
<dbReference type="AlphaFoldDB" id="A0A2V3DVF6"/>
<dbReference type="OrthoDB" id="9808397at2"/>
<proteinExistence type="inferred from homology"/>
<keyword evidence="2" id="KW-0067">ATP-binding</keyword>
<dbReference type="Pfam" id="PF17863">
    <property type="entry name" value="AAA_lid_2"/>
    <property type="match status" value="1"/>
</dbReference>